<gene>
    <name evidence="1" type="ordered locus">ZPR_2859</name>
</gene>
<dbReference type="Proteomes" id="UP000001654">
    <property type="component" value="Chromosome"/>
</dbReference>
<organism evidence="1 2">
    <name type="scientific">Zunongwangia profunda (strain DSM 18752 / CCTCC AB 206139 / SM-A87)</name>
    <name type="common">Wangia profunda</name>
    <dbReference type="NCBI Taxonomy" id="655815"/>
    <lineage>
        <taxon>Bacteria</taxon>
        <taxon>Pseudomonadati</taxon>
        <taxon>Bacteroidota</taxon>
        <taxon>Flavobacteriia</taxon>
        <taxon>Flavobacteriales</taxon>
        <taxon>Flavobacteriaceae</taxon>
        <taxon>Zunongwangia</taxon>
    </lineage>
</organism>
<sequence length="43" mass="5355">MVFRNFRQKYKLAPSKIKKIKFNFKTGLFLRKTLKRRLYFPDS</sequence>
<dbReference type="STRING" id="655815.ZPR_2859"/>
<dbReference type="AlphaFoldDB" id="D5BG66"/>
<reference evidence="1 2" key="1">
    <citation type="journal article" date="2010" name="BMC Genomics">
        <title>The complete genome of Zunongwangia profunda SM-A87 reveals its adaptation to the deep-sea environment and ecological role in sedimentary organic nitrogen degradation.</title>
        <authorList>
            <person name="Qin Q.L."/>
            <person name="Zhang X.Y."/>
            <person name="Wang X.M."/>
            <person name="Liu G.M."/>
            <person name="Chen X.L."/>
            <person name="Xie B.B."/>
            <person name="Dang H.Y."/>
            <person name="Zhou B.C."/>
            <person name="Yu J."/>
            <person name="Zhang Y.Z."/>
        </authorList>
    </citation>
    <scope>NUCLEOTIDE SEQUENCE [LARGE SCALE GENOMIC DNA]</scope>
    <source>
        <strain evidence="2">DSM 18752 / CCTCC AB 206139 / SM-A87</strain>
    </source>
</reference>
<dbReference type="KEGG" id="zpr:ZPR_2859"/>
<evidence type="ECO:0000313" key="1">
    <source>
        <dbReference type="EMBL" id="ADF53179.1"/>
    </source>
</evidence>
<dbReference type="HOGENOM" id="CLU_3241827_0_0_10"/>
<protein>
    <submittedName>
        <fullName evidence="1">Uncharacterized protein</fullName>
    </submittedName>
</protein>
<proteinExistence type="predicted"/>
<accession>D5BG66</accession>
<name>D5BG66_ZUNPS</name>
<dbReference type="EMBL" id="CP001650">
    <property type="protein sequence ID" value="ADF53179.1"/>
    <property type="molecule type" value="Genomic_DNA"/>
</dbReference>
<evidence type="ECO:0000313" key="2">
    <source>
        <dbReference type="Proteomes" id="UP000001654"/>
    </source>
</evidence>
<keyword evidence="2" id="KW-1185">Reference proteome</keyword>